<keyword evidence="1" id="KW-0732">Signal</keyword>
<evidence type="ECO:0000313" key="3">
    <source>
        <dbReference type="Proteomes" id="UP001589828"/>
    </source>
</evidence>
<comment type="caution">
    <text evidence="2">The sequence shown here is derived from an EMBL/GenBank/DDBJ whole genome shotgun (WGS) entry which is preliminary data.</text>
</comment>
<feature type="chain" id="PRO_5046083964" evidence="1">
    <location>
        <begin position="23"/>
        <end position="91"/>
    </location>
</feature>
<reference evidence="2 3" key="1">
    <citation type="submission" date="2024-09" db="EMBL/GenBank/DDBJ databases">
        <authorList>
            <person name="Sun Q."/>
            <person name="Mori K."/>
        </authorList>
    </citation>
    <scope>NUCLEOTIDE SEQUENCE [LARGE SCALE GENOMIC DNA]</scope>
    <source>
        <strain evidence="2 3">NCAIM B.02415</strain>
    </source>
</reference>
<evidence type="ECO:0000256" key="1">
    <source>
        <dbReference type="SAM" id="SignalP"/>
    </source>
</evidence>
<dbReference type="InterPro" id="IPR045391">
    <property type="entry name" value="DUF6520"/>
</dbReference>
<keyword evidence="3" id="KW-1185">Reference proteome</keyword>
<evidence type="ECO:0000313" key="2">
    <source>
        <dbReference type="EMBL" id="MFC0514617.1"/>
    </source>
</evidence>
<proteinExistence type="predicted"/>
<organism evidence="2 3">
    <name type="scientific">Mucilaginibacter angelicae</name>
    <dbReference type="NCBI Taxonomy" id="869718"/>
    <lineage>
        <taxon>Bacteria</taxon>
        <taxon>Pseudomonadati</taxon>
        <taxon>Bacteroidota</taxon>
        <taxon>Sphingobacteriia</taxon>
        <taxon>Sphingobacteriales</taxon>
        <taxon>Sphingobacteriaceae</taxon>
        <taxon>Mucilaginibacter</taxon>
    </lineage>
</organism>
<dbReference type="EMBL" id="JBHLTS010000021">
    <property type="protein sequence ID" value="MFC0514617.1"/>
    <property type="molecule type" value="Genomic_DNA"/>
</dbReference>
<sequence length="91" mass="9578">MKKIRMGLMAIAALSGAGSAFAFSPKSNATTYYARQTSGTGFHWTQTVPNPATASCSSQPNQICQISTNVAPTDNVVPTGHTPTNQVFKSK</sequence>
<protein>
    <submittedName>
        <fullName evidence="2">DUF6520 family protein</fullName>
    </submittedName>
</protein>
<accession>A0ABV6L563</accession>
<dbReference type="RefSeq" id="WP_377022461.1">
    <property type="nucleotide sequence ID" value="NZ_JBHLTS010000021.1"/>
</dbReference>
<name>A0ABV6L563_9SPHI</name>
<dbReference type="Pfam" id="PF20130">
    <property type="entry name" value="DUF6520"/>
    <property type="match status" value="1"/>
</dbReference>
<feature type="signal peptide" evidence="1">
    <location>
        <begin position="1"/>
        <end position="22"/>
    </location>
</feature>
<dbReference type="Proteomes" id="UP001589828">
    <property type="component" value="Unassembled WGS sequence"/>
</dbReference>
<gene>
    <name evidence="2" type="ORF">ACFFGT_10410</name>
</gene>